<protein>
    <submittedName>
        <fullName evidence="1">Uncharacterized protein</fullName>
    </submittedName>
</protein>
<dbReference type="EMBL" id="CP016359">
    <property type="protein sequence ID" value="APU69102.1"/>
    <property type="molecule type" value="Genomic_DNA"/>
</dbReference>
<name>A0A1L7I7L5_9FLAO</name>
<gene>
    <name evidence="1" type="ORF">GRFL_2378</name>
</gene>
<proteinExistence type="predicted"/>
<dbReference type="KEGG" id="gfl:GRFL_2378"/>
<dbReference type="InterPro" id="IPR001173">
    <property type="entry name" value="Glyco_trans_2-like"/>
</dbReference>
<evidence type="ECO:0000313" key="2">
    <source>
        <dbReference type="Proteomes" id="UP000186230"/>
    </source>
</evidence>
<dbReference type="SUPFAM" id="SSF53448">
    <property type="entry name" value="Nucleotide-diphospho-sugar transferases"/>
    <property type="match status" value="1"/>
</dbReference>
<dbReference type="Pfam" id="PF00535">
    <property type="entry name" value="Glycos_transf_2"/>
    <property type="match status" value="1"/>
</dbReference>
<sequence>MKDPKKIPVIIISFNQLNYLKKLIDFLLEKGYTNIVIADNASTYEPLLEYLDSISKDVKVLRLEKNYGHLVVWDQPELFSNYTRGFYAVTDADIVPVKECPADFMLYFLQLINKHRRVNKVGFSLDTSIIPDTNTYRNNILNWESKYWKKQTEDGNFYADIDTTFALYRPKNLNWTNMPFMNAVRTKPPYTAIHGGWIIDPTRLTKEQQFYMQTANESSSWKVDESGRLSSKIYHNND</sequence>
<reference evidence="1 2" key="1">
    <citation type="submission" date="2016-07" db="EMBL/GenBank/DDBJ databases">
        <title>Multi-omics approach to identify versatile polysaccharide utilization systems of a marine flavobacterium Gramella flava.</title>
        <authorList>
            <person name="Tang K."/>
        </authorList>
    </citation>
    <scope>NUCLEOTIDE SEQUENCE [LARGE SCALE GENOMIC DNA]</scope>
    <source>
        <strain evidence="1 2">JLT2011</strain>
    </source>
</reference>
<dbReference type="Proteomes" id="UP000186230">
    <property type="component" value="Chromosome"/>
</dbReference>
<dbReference type="InterPro" id="IPR029044">
    <property type="entry name" value="Nucleotide-diphossugar_trans"/>
</dbReference>
<dbReference type="AlphaFoldDB" id="A0A1L7I7L5"/>
<evidence type="ECO:0000313" key="1">
    <source>
        <dbReference type="EMBL" id="APU69102.1"/>
    </source>
</evidence>
<dbReference type="RefSeq" id="WP_158091635.1">
    <property type="nucleotide sequence ID" value="NZ_AMRU01000011.1"/>
</dbReference>
<organism evidence="1 2">
    <name type="scientific">Christiangramia flava JLT2011</name>
    <dbReference type="NCBI Taxonomy" id="1229726"/>
    <lineage>
        <taxon>Bacteria</taxon>
        <taxon>Pseudomonadati</taxon>
        <taxon>Bacteroidota</taxon>
        <taxon>Flavobacteriia</taxon>
        <taxon>Flavobacteriales</taxon>
        <taxon>Flavobacteriaceae</taxon>
        <taxon>Christiangramia</taxon>
    </lineage>
</organism>
<dbReference type="Gene3D" id="3.90.550.10">
    <property type="entry name" value="Spore Coat Polysaccharide Biosynthesis Protein SpsA, Chain A"/>
    <property type="match status" value="1"/>
</dbReference>
<keyword evidence="2" id="KW-1185">Reference proteome</keyword>
<accession>A0A1L7I7L5</accession>
<dbReference type="STRING" id="1229726.GRFL_2378"/>